<evidence type="ECO:0000259" key="9">
    <source>
        <dbReference type="Pfam" id="PF00460"/>
    </source>
</evidence>
<evidence type="ECO:0000256" key="1">
    <source>
        <dbReference type="ARBA" id="ARBA00004117"/>
    </source>
</evidence>
<dbReference type="Proteomes" id="UP001500523">
    <property type="component" value="Unassembled WGS sequence"/>
</dbReference>
<feature type="domain" description="Flagellar basal-body/hook protein C-terminal" evidence="10">
    <location>
        <begin position="216"/>
        <end position="261"/>
    </location>
</feature>
<comment type="subcellular location">
    <subcellularLocation>
        <location evidence="1 8">Bacterial flagellum basal body</location>
    </subcellularLocation>
</comment>
<keyword evidence="12" id="KW-0282">Flagellum</keyword>
<evidence type="ECO:0000313" key="13">
    <source>
        <dbReference type="Proteomes" id="UP001500523"/>
    </source>
</evidence>
<keyword evidence="4 8" id="KW-0975">Bacterial flagellum</keyword>
<dbReference type="EMBL" id="BAABBF010000013">
    <property type="protein sequence ID" value="GAA3724696.1"/>
    <property type="molecule type" value="Genomic_DNA"/>
</dbReference>
<dbReference type="SUPFAM" id="SSF117143">
    <property type="entry name" value="Flagellar hook protein flgE"/>
    <property type="match status" value="1"/>
</dbReference>
<dbReference type="PROSITE" id="PS00588">
    <property type="entry name" value="FLAGELLA_BB_ROD"/>
    <property type="match status" value="1"/>
</dbReference>
<comment type="subunit">
    <text evidence="5 8">The basal body constitutes a major portion of the flagellar organelle and consists of four rings (L,P,S, and M) mounted on a central rod. The rod consists of about 26 subunits of FlgG in the distal portion, and FlgB, FlgC and FlgF are thought to build up the proximal portion of the rod with about 6 subunits each.</text>
</comment>
<dbReference type="InterPro" id="IPR012834">
    <property type="entry name" value="FlgG_G_neg"/>
</dbReference>
<dbReference type="InterPro" id="IPR001444">
    <property type="entry name" value="Flag_bb_rod_N"/>
</dbReference>
<reference evidence="13" key="1">
    <citation type="journal article" date="2019" name="Int. J. Syst. Evol. Microbiol.">
        <title>The Global Catalogue of Microorganisms (GCM) 10K type strain sequencing project: providing services to taxonomists for standard genome sequencing and annotation.</title>
        <authorList>
            <consortium name="The Broad Institute Genomics Platform"/>
            <consortium name="The Broad Institute Genome Sequencing Center for Infectious Disease"/>
            <person name="Wu L."/>
            <person name="Ma J."/>
        </authorList>
    </citation>
    <scope>NUCLEOTIDE SEQUENCE [LARGE SCALE GENOMIC DNA]</scope>
    <source>
        <strain evidence="13">JCM 17498</strain>
    </source>
</reference>
<evidence type="ECO:0000259" key="10">
    <source>
        <dbReference type="Pfam" id="PF06429"/>
    </source>
</evidence>
<evidence type="ECO:0000256" key="6">
    <source>
        <dbReference type="ARBA" id="ARBA00032912"/>
    </source>
</evidence>
<protein>
    <recommendedName>
        <fullName evidence="3 7">Flagellar basal-body rod protein FlgG</fullName>
    </recommendedName>
    <alternativeName>
        <fullName evidence="6 8">Distal rod protein</fullName>
    </alternativeName>
</protein>
<dbReference type="Pfam" id="PF00460">
    <property type="entry name" value="Flg_bb_rod"/>
    <property type="match status" value="1"/>
</dbReference>
<dbReference type="NCBIfam" id="TIGR03506">
    <property type="entry name" value="FlgEFG_subfam"/>
    <property type="match status" value="2"/>
</dbReference>
<keyword evidence="12" id="KW-0969">Cilium</keyword>
<keyword evidence="13" id="KW-1185">Reference proteome</keyword>
<organism evidence="12 13">
    <name type="scientific">Sphingomonas cynarae</name>
    <dbReference type="NCBI Taxonomy" id="930197"/>
    <lineage>
        <taxon>Bacteria</taxon>
        <taxon>Pseudomonadati</taxon>
        <taxon>Pseudomonadota</taxon>
        <taxon>Alphaproteobacteria</taxon>
        <taxon>Sphingomonadales</taxon>
        <taxon>Sphingomonadaceae</taxon>
        <taxon>Sphingomonas</taxon>
    </lineage>
</organism>
<gene>
    <name evidence="12" type="primary">flgG</name>
    <name evidence="12" type="ORF">GCM10022268_35920</name>
</gene>
<dbReference type="InterPro" id="IPR019776">
    <property type="entry name" value="Flagellar_basal_body_rod_CS"/>
</dbReference>
<dbReference type="Pfam" id="PF06429">
    <property type="entry name" value="Flg_bbr_C"/>
    <property type="match status" value="1"/>
</dbReference>
<dbReference type="Pfam" id="PF22692">
    <property type="entry name" value="LlgE_F_G_D1"/>
    <property type="match status" value="1"/>
</dbReference>
<evidence type="ECO:0000256" key="4">
    <source>
        <dbReference type="ARBA" id="ARBA00023143"/>
    </source>
</evidence>
<dbReference type="RefSeq" id="WP_344694757.1">
    <property type="nucleotide sequence ID" value="NZ_BAABBF010000013.1"/>
</dbReference>
<comment type="caution">
    <text evidence="12">The sequence shown here is derived from an EMBL/GenBank/DDBJ whole genome shotgun (WGS) entry which is preliminary data.</text>
</comment>
<evidence type="ECO:0000313" key="12">
    <source>
        <dbReference type="EMBL" id="GAA3724696.1"/>
    </source>
</evidence>
<accession>A0ABP7EV09</accession>
<sequence length="262" mass="27503">MRTLSIASTGMLAQQTNVDVISNNIANMNTTGFKRQRAAFQDLLYQQETRPGTSAGGASEAKVPTGIQIGAGVRTGGVYRITEQGAPNQTGNRYDMAIQGRGYFQVTMPDGQTGYTRDGTFQLSDQGELVTADGYPVQPGINVPPDAVDVAISKTGQVQVKLAGQTEMQTVGQLQLATFVNEAGLEALGGNMFLTSPASGEATIGSPGDPGLGTTMQGFVEASNVNPVAEITALITAQRAYEMNSRVVKTADEMLATSSQLR</sequence>
<proteinExistence type="inferred from homology"/>
<feature type="domain" description="Flagellar hook protein FlgE/F/G-like D1" evidence="11">
    <location>
        <begin position="97"/>
        <end position="160"/>
    </location>
</feature>
<dbReference type="InterPro" id="IPR010930">
    <property type="entry name" value="Flg_bb/hook_C_dom"/>
</dbReference>
<keyword evidence="12" id="KW-0966">Cell projection</keyword>
<dbReference type="InterPro" id="IPR020013">
    <property type="entry name" value="Flagellar_FlgE/F/G"/>
</dbReference>
<dbReference type="PANTHER" id="PTHR30435">
    <property type="entry name" value="FLAGELLAR PROTEIN"/>
    <property type="match status" value="1"/>
</dbReference>
<evidence type="ECO:0000259" key="11">
    <source>
        <dbReference type="Pfam" id="PF22692"/>
    </source>
</evidence>
<evidence type="ECO:0000256" key="8">
    <source>
        <dbReference type="RuleBase" id="RU362116"/>
    </source>
</evidence>
<dbReference type="InterPro" id="IPR037925">
    <property type="entry name" value="FlgE/F/G-like"/>
</dbReference>
<dbReference type="NCBIfam" id="TIGR02488">
    <property type="entry name" value="flgG_G_neg"/>
    <property type="match status" value="1"/>
</dbReference>
<dbReference type="PANTHER" id="PTHR30435:SF19">
    <property type="entry name" value="FLAGELLAR BASAL-BODY ROD PROTEIN FLGG"/>
    <property type="match status" value="1"/>
</dbReference>
<evidence type="ECO:0000256" key="7">
    <source>
        <dbReference type="NCBIfam" id="TIGR02488"/>
    </source>
</evidence>
<evidence type="ECO:0000256" key="3">
    <source>
        <dbReference type="ARBA" id="ARBA00017948"/>
    </source>
</evidence>
<name>A0ABP7EV09_9SPHN</name>
<evidence type="ECO:0000256" key="5">
    <source>
        <dbReference type="ARBA" id="ARBA00025933"/>
    </source>
</evidence>
<dbReference type="InterPro" id="IPR053967">
    <property type="entry name" value="LlgE_F_G-like_D1"/>
</dbReference>
<feature type="domain" description="Flagellar basal body rod protein N-terminal" evidence="9">
    <location>
        <begin position="5"/>
        <end position="34"/>
    </location>
</feature>
<comment type="similarity">
    <text evidence="2 8">Belongs to the flagella basal body rod proteins family.</text>
</comment>
<evidence type="ECO:0000256" key="2">
    <source>
        <dbReference type="ARBA" id="ARBA00009677"/>
    </source>
</evidence>